<dbReference type="Proteomes" id="UP000669133">
    <property type="component" value="Unassembled WGS sequence"/>
</dbReference>
<reference evidence="1 2" key="1">
    <citation type="submission" date="2020-12" db="EMBL/GenBank/DDBJ databases">
        <title>Effect of drift, selection, and recombination on the evolution of hybrid genomes in Candida yeast pathogens.</title>
        <authorList>
            <person name="Mixao V."/>
            <person name="Ksiezopolska E."/>
            <person name="Saus E."/>
            <person name="Boekhout T."/>
            <person name="Gacser A."/>
            <person name="Gabaldon T."/>
        </authorList>
    </citation>
    <scope>NUCLEOTIDE SEQUENCE [LARGE SCALE GENOMIC DNA]</scope>
    <source>
        <strain evidence="1 2">BP57</strain>
    </source>
</reference>
<organism evidence="1 2">
    <name type="scientific">Candida metapsilosis</name>
    <dbReference type="NCBI Taxonomy" id="273372"/>
    <lineage>
        <taxon>Eukaryota</taxon>
        <taxon>Fungi</taxon>
        <taxon>Dikarya</taxon>
        <taxon>Ascomycota</taxon>
        <taxon>Saccharomycotina</taxon>
        <taxon>Pichiomycetes</taxon>
        <taxon>Debaryomycetaceae</taxon>
        <taxon>Candida/Lodderomyces clade</taxon>
        <taxon>Candida</taxon>
    </lineage>
</organism>
<accession>A0A8H7ZLB6</accession>
<name>A0A8H7ZLB6_9ASCO</name>
<dbReference type="EMBL" id="JAEOAQ010000001">
    <property type="protein sequence ID" value="KAG5422103.1"/>
    <property type="molecule type" value="Genomic_DNA"/>
</dbReference>
<dbReference type="AlphaFoldDB" id="A0A8H7ZLB6"/>
<proteinExistence type="predicted"/>
<protein>
    <submittedName>
        <fullName evidence="1">Uncharacterized protein</fullName>
    </submittedName>
</protein>
<evidence type="ECO:0000313" key="2">
    <source>
        <dbReference type="Proteomes" id="UP000669133"/>
    </source>
</evidence>
<dbReference type="RefSeq" id="XP_067551219.1">
    <property type="nucleotide sequence ID" value="XM_067689916.1"/>
</dbReference>
<dbReference type="GeneID" id="93649825"/>
<keyword evidence="2" id="KW-1185">Reference proteome</keyword>
<comment type="caution">
    <text evidence="1">The sequence shown here is derived from an EMBL/GenBank/DDBJ whole genome shotgun (WGS) entry which is preliminary data.</text>
</comment>
<sequence>MVSLIDLPLHALEIVFSQATQHQALAVAVLHSKLNLAIKPRLYKFIHVYDIKLKNSQQKHQALKLHHDVHNYMTRKYTLISLTNFRRCLQQMDGNQPIYELEMFACDQKLCLEILHHLTKIKHFIIVDCLRLDTNYSRQLDSSCELHQYCSPGHCIHENTNLLRSIGSGYGEGCIGYYSELRFAKSVYKPKITTYSADRLKATIQKIGQVSNCKQLELDIRGHMTPKTLGKEKIKGYHCDLQLEKLIISRLGMRCGFKINQLFSTRYIVSLTVIKEFEFGSLVAPSRFEYYFPNLKELVYDSGYGDILHDQLDTILSMRHRRLEHFIILTQYATLEIAEKLAQMYSNYRNVSINWWDREILVQTKDSKTDYASTLSKKLPSGMIGFHWRKNNFESGRQHKRPTFVPSRFKYTVVYNRKSLDVKLHTSYKAKEYNIMRGVRYKRPLL</sequence>
<gene>
    <name evidence="1" type="ORF">I9W82_001196</name>
</gene>
<evidence type="ECO:0000313" key="1">
    <source>
        <dbReference type="EMBL" id="KAG5422103.1"/>
    </source>
</evidence>